<feature type="domain" description="MOFRL" evidence="1">
    <location>
        <begin position="289"/>
        <end position="388"/>
    </location>
</feature>
<dbReference type="InterPro" id="IPR053656">
    <property type="entry name" value="Glycerate_kinase-1"/>
</dbReference>
<dbReference type="InterPro" id="IPR038614">
    <property type="entry name" value="GK_N_sf"/>
</dbReference>
<dbReference type="GO" id="GO:0008887">
    <property type="term" value="F:glycerate kinase activity"/>
    <property type="evidence" value="ECO:0007669"/>
    <property type="project" value="InterPro"/>
</dbReference>
<gene>
    <name evidence="3" type="ORF">B6F84_06405</name>
</gene>
<evidence type="ECO:0000313" key="3">
    <source>
        <dbReference type="EMBL" id="ARM75706.1"/>
    </source>
</evidence>
<dbReference type="Pfam" id="PF05161">
    <property type="entry name" value="MOFRL"/>
    <property type="match status" value="1"/>
</dbReference>
<dbReference type="AlphaFoldDB" id="A0A1W6JZK5"/>
<dbReference type="RefSeq" id="WP_148691481.1">
    <property type="nucleotide sequence ID" value="NZ_CP020477.1"/>
</dbReference>
<evidence type="ECO:0000313" key="4">
    <source>
        <dbReference type="Proteomes" id="UP000193404"/>
    </source>
</evidence>
<keyword evidence="4" id="KW-1185">Reference proteome</keyword>
<reference evidence="3 4" key="1">
    <citation type="submission" date="2017-03" db="EMBL/GenBank/DDBJ databases">
        <title>Sulfur activation and transportation mechanism of thermophilic Archaea Acidianus manzaensis YN-25.</title>
        <authorList>
            <person name="Ma Y."/>
            <person name="Yang Y."/>
            <person name="Xia J."/>
        </authorList>
    </citation>
    <scope>NUCLEOTIDE SEQUENCE [LARGE SCALE GENOMIC DNA]</scope>
    <source>
        <strain evidence="3 4">YN-25</strain>
    </source>
</reference>
<feature type="domain" description="MOFRL-associated" evidence="2">
    <location>
        <begin position="2"/>
        <end position="216"/>
    </location>
</feature>
<keyword evidence="3" id="KW-0808">Transferase</keyword>
<dbReference type="SUPFAM" id="SSF82544">
    <property type="entry name" value="GckA/TtuD-like"/>
    <property type="match status" value="1"/>
</dbReference>
<dbReference type="STRING" id="282676.B6F84_06405"/>
<accession>A0A1W6JZK5</accession>
<dbReference type="PANTHER" id="PTHR12227:SF0">
    <property type="entry name" value="GLYCERATE KINASE"/>
    <property type="match status" value="1"/>
</dbReference>
<evidence type="ECO:0000259" key="2">
    <source>
        <dbReference type="Pfam" id="PF13660"/>
    </source>
</evidence>
<dbReference type="GO" id="GO:0005737">
    <property type="term" value="C:cytoplasm"/>
    <property type="evidence" value="ECO:0007669"/>
    <property type="project" value="TreeGrafter"/>
</dbReference>
<dbReference type="NCBIfam" id="NF041176">
    <property type="entry name" value="GlyK_Thmprot"/>
    <property type="match status" value="1"/>
</dbReference>
<dbReference type="InterPro" id="IPR037035">
    <property type="entry name" value="GK-like_C_sf"/>
</dbReference>
<dbReference type="Proteomes" id="UP000193404">
    <property type="component" value="Chromosome"/>
</dbReference>
<keyword evidence="3" id="KW-0418">Kinase</keyword>
<organism evidence="3 4">
    <name type="scientific">Acidianus manzaensis</name>
    <dbReference type="NCBI Taxonomy" id="282676"/>
    <lineage>
        <taxon>Archaea</taxon>
        <taxon>Thermoproteota</taxon>
        <taxon>Thermoprotei</taxon>
        <taxon>Sulfolobales</taxon>
        <taxon>Sulfolobaceae</taxon>
        <taxon>Acidianus</taxon>
    </lineage>
</organism>
<sequence length="395" mass="43527">MDIVRKILEYSDPYVALQNKVELTKNSILLKQYNFKYNFSKPLLIAVGKASYKMAKFFLERTNPVNYLIVTPHGSNLNLDNVIEAGHPQIDENSIKAGKTVKELLLREDYDVLFFLLSGGASALLEDPVVTLDEYKKINKALVESGLDIKEINIVRKHLSNLKGGRLAKLSKSPVISLIVSDVPGDDLGSIGSGPTAPDNSTVDDAKRILDYIGFSSYSQYLVETPKQVNSKNFIILNNMDVLQQIYKDLPNPIILTSEVIGDARQLGIFIASIYNSIKNYSVPFSKGTIIIGGEPDVKIEGKSGKGGRNGEVALSLLQYAQGNYDFYAIATDGIDGNSEYAGCIINGDMHIPKKEIENALQNHSSYELLEKYSAVVKTGLTYTNVNNVYILIVS</sequence>
<dbReference type="PANTHER" id="PTHR12227">
    <property type="entry name" value="GLYCERATE KINASE"/>
    <property type="match status" value="1"/>
</dbReference>
<name>A0A1W6JZK5_9CREN</name>
<protein>
    <submittedName>
        <fullName evidence="3">Glycerate kinase</fullName>
    </submittedName>
</protein>
<dbReference type="Pfam" id="PF13660">
    <property type="entry name" value="DUF4147"/>
    <property type="match status" value="1"/>
</dbReference>
<dbReference type="InterPro" id="IPR025286">
    <property type="entry name" value="MOFRL_assoc_dom"/>
</dbReference>
<dbReference type="GeneID" id="41590535"/>
<proteinExistence type="predicted"/>
<evidence type="ECO:0000259" key="1">
    <source>
        <dbReference type="Pfam" id="PF05161"/>
    </source>
</evidence>
<dbReference type="Gene3D" id="3.40.1480.10">
    <property type="entry name" value="MOFRL domain"/>
    <property type="match status" value="1"/>
</dbReference>
<dbReference type="Gene3D" id="3.40.50.10180">
    <property type="entry name" value="Glycerate kinase, MOFRL-like N-terminal domain"/>
    <property type="match status" value="1"/>
</dbReference>
<dbReference type="KEGG" id="aman:B6F84_06405"/>
<dbReference type="InterPro" id="IPR039760">
    <property type="entry name" value="MOFRL_protein"/>
</dbReference>
<dbReference type="OrthoDB" id="10741at2157"/>
<dbReference type="InterPro" id="IPR007835">
    <property type="entry name" value="MOFRL"/>
</dbReference>
<dbReference type="EMBL" id="CP020477">
    <property type="protein sequence ID" value="ARM75706.1"/>
    <property type="molecule type" value="Genomic_DNA"/>
</dbReference>